<protein>
    <submittedName>
        <fullName evidence="2">Class II fructose-bisphosphate aldolase</fullName>
        <ecNumber evidence="2">4.1.2.13</ecNumber>
    </submittedName>
</protein>
<dbReference type="EC" id="4.1.2.13" evidence="2"/>
<dbReference type="RefSeq" id="WP_158352740.1">
    <property type="nucleotide sequence ID" value="NZ_JAHQCX010000001.1"/>
</dbReference>
<comment type="cofactor">
    <cofactor evidence="1">
        <name>Zn(2+)</name>
        <dbReference type="ChEBI" id="CHEBI:29105"/>
    </cofactor>
</comment>
<dbReference type="PANTHER" id="PTHR30304:SF0">
    <property type="entry name" value="D-TAGATOSE-1,6-BISPHOSPHATE ALDOLASE SUBUNIT GATY-RELATED"/>
    <property type="match status" value="1"/>
</dbReference>
<dbReference type="InterPro" id="IPR013785">
    <property type="entry name" value="Aldolase_TIM"/>
</dbReference>
<dbReference type="EMBL" id="JAHQCX010000001">
    <property type="protein sequence ID" value="MBU9724735.1"/>
    <property type="molecule type" value="Genomic_DNA"/>
</dbReference>
<dbReference type="Proteomes" id="UP001314681">
    <property type="component" value="Unassembled WGS sequence"/>
</dbReference>
<dbReference type="InterPro" id="IPR050246">
    <property type="entry name" value="Class_II_FBP_aldolase"/>
</dbReference>
<dbReference type="PANTHER" id="PTHR30304">
    <property type="entry name" value="D-TAGATOSE-1,6-BISPHOSPHATE ALDOLASE"/>
    <property type="match status" value="1"/>
</dbReference>
<keyword evidence="2" id="KW-0456">Lyase</keyword>
<dbReference type="Gene3D" id="3.20.20.70">
    <property type="entry name" value="Aldolase class I"/>
    <property type="match status" value="2"/>
</dbReference>
<dbReference type="InterPro" id="IPR000771">
    <property type="entry name" value="FBA_II"/>
</dbReference>
<gene>
    <name evidence="2" type="ORF">KTH90_01775</name>
</gene>
<name>A0ABS6K1X8_9FIRM</name>
<dbReference type="SUPFAM" id="SSF51569">
    <property type="entry name" value="Aldolase"/>
    <property type="match status" value="2"/>
</dbReference>
<sequence>MPLTTLPELRKEAASVHGAIAAFQTDFVEMMQAVCREAQAARTPVIVQTTPKCWDYNRPALFAAALKELTARNDIPVCLHLEQAKSLEQIERAIEYGYTSVMFEDIEEMGLFDKDPSNVGTIGVKPLSETRLEDAAGLCAGAGISMGVRLHPMLFGNRNRYARERSERLEYFRSLKIEILGIDLMECYFIHRSGGEAVLDGNIVDAIQSCLRQEFSLILQNGSRLSDQEVQAVVAEGFYAVNFADEAGRVYCDGMKEAIRISPSETDPLIYTSEAMNYVRQLVNERISLCKSI</sequence>
<evidence type="ECO:0000256" key="1">
    <source>
        <dbReference type="ARBA" id="ARBA00001947"/>
    </source>
</evidence>
<reference evidence="2 3" key="1">
    <citation type="submission" date="2021-06" db="EMBL/GenBank/DDBJ databases">
        <title>Description of novel taxa of the family Lachnospiraceae.</title>
        <authorList>
            <person name="Chaplin A.V."/>
            <person name="Sokolova S.R."/>
            <person name="Pikina A.P."/>
            <person name="Korzhanova M."/>
            <person name="Belova V."/>
            <person name="Korostin D."/>
            <person name="Efimov B.A."/>
        </authorList>
    </citation>
    <scope>NUCLEOTIDE SEQUENCE [LARGE SCALE GENOMIC DNA]</scope>
    <source>
        <strain evidence="2 3">ASD4241</strain>
    </source>
</reference>
<dbReference type="GO" id="GO:0004332">
    <property type="term" value="F:fructose-bisphosphate aldolase activity"/>
    <property type="evidence" value="ECO:0007669"/>
    <property type="project" value="UniProtKB-EC"/>
</dbReference>
<organism evidence="2 3">
    <name type="scientific">Diplocloster modestus</name>
    <dbReference type="NCBI Taxonomy" id="2850322"/>
    <lineage>
        <taxon>Bacteria</taxon>
        <taxon>Bacillati</taxon>
        <taxon>Bacillota</taxon>
        <taxon>Clostridia</taxon>
        <taxon>Lachnospirales</taxon>
        <taxon>Lachnospiraceae</taxon>
        <taxon>Diplocloster</taxon>
    </lineage>
</organism>
<evidence type="ECO:0000313" key="2">
    <source>
        <dbReference type="EMBL" id="MBU9724735.1"/>
    </source>
</evidence>
<proteinExistence type="predicted"/>
<evidence type="ECO:0000313" key="3">
    <source>
        <dbReference type="Proteomes" id="UP001314681"/>
    </source>
</evidence>
<comment type="caution">
    <text evidence="2">The sequence shown here is derived from an EMBL/GenBank/DDBJ whole genome shotgun (WGS) entry which is preliminary data.</text>
</comment>
<dbReference type="PIRSF" id="PIRSF001359">
    <property type="entry name" value="F_bP_aldolase_II"/>
    <property type="match status" value="1"/>
</dbReference>
<dbReference type="Pfam" id="PF01116">
    <property type="entry name" value="F_bP_aldolase"/>
    <property type="match status" value="2"/>
</dbReference>
<accession>A0ABS6K1X8</accession>
<keyword evidence="3" id="KW-1185">Reference proteome</keyword>